<dbReference type="RefSeq" id="WP_159250646.1">
    <property type="nucleotide sequence ID" value="NZ_BJCH01000098.1"/>
</dbReference>
<dbReference type="Proteomes" id="UP000438874">
    <property type="component" value="Unassembled WGS sequence"/>
</dbReference>
<evidence type="ECO:0000313" key="1">
    <source>
        <dbReference type="EMBL" id="GCL48253.1"/>
    </source>
</evidence>
<evidence type="ECO:0000313" key="2">
    <source>
        <dbReference type="Proteomes" id="UP000438874"/>
    </source>
</evidence>
<dbReference type="EMBL" id="BJCH01000098">
    <property type="protein sequence ID" value="GCL48253.1"/>
    <property type="molecule type" value="Genomic_DNA"/>
</dbReference>
<name>A0A6H9FTH8_MICAE</name>
<protein>
    <submittedName>
        <fullName evidence="1">Uncharacterized protein</fullName>
    </submittedName>
</protein>
<accession>A0A6H9FTH8</accession>
<sequence length="168" mass="18673">MTQLLTDKINEIASELKTQFGGNLQDVPDWAISDKLNESPVILQSAYKPVRIREIKTILVLAQELYGIADYISNGEDRVLKSVCFSAMTVLNETGFEFLDLNNPVFFANFQQIINTLLEANLISDSTKTQIESLIVLEEKQVLGESWAQLNGVEVSPRIVGILRGGIS</sequence>
<gene>
    <name evidence="1" type="ORF">NIES3787_39690</name>
</gene>
<reference evidence="1 2" key="1">
    <citation type="submission" date="2019-02" db="EMBL/GenBank/DDBJ databases">
        <title>Draft genome sequence of Arthrospira platensis NIES-3787.</title>
        <authorList>
            <person name="Yamaguchi H."/>
            <person name="Suzuki S."/>
            <person name="Kawachi M."/>
        </authorList>
    </citation>
    <scope>NUCLEOTIDE SEQUENCE [LARGE SCALE GENOMIC DNA]</scope>
    <source>
        <strain evidence="1 2">NIES-3787</strain>
    </source>
</reference>
<comment type="caution">
    <text evidence="1">The sequence shown here is derived from an EMBL/GenBank/DDBJ whole genome shotgun (WGS) entry which is preliminary data.</text>
</comment>
<dbReference type="AlphaFoldDB" id="A0A6H9FTH8"/>
<proteinExistence type="predicted"/>
<organism evidence="1 2">
    <name type="scientific">Microcystis aeruginosa NIES-3787</name>
    <dbReference type="NCBI Taxonomy" id="2517782"/>
    <lineage>
        <taxon>Bacteria</taxon>
        <taxon>Bacillati</taxon>
        <taxon>Cyanobacteriota</taxon>
        <taxon>Cyanophyceae</taxon>
        <taxon>Oscillatoriophycideae</taxon>
        <taxon>Chroococcales</taxon>
        <taxon>Microcystaceae</taxon>
        <taxon>Microcystis</taxon>
    </lineage>
</organism>